<reference evidence="1 2" key="1">
    <citation type="submission" date="2014-03" db="EMBL/GenBank/DDBJ databases">
        <title>Draft genome of the hookworm Oesophagostomum dentatum.</title>
        <authorList>
            <person name="Mitreva M."/>
        </authorList>
    </citation>
    <scope>NUCLEOTIDE SEQUENCE [LARGE SCALE GENOMIC DNA]</scope>
    <source>
        <strain evidence="1 2">OD-Hann</strain>
    </source>
</reference>
<dbReference type="EMBL" id="KN570773">
    <property type="protein sequence ID" value="KHJ83978.1"/>
    <property type="molecule type" value="Genomic_DNA"/>
</dbReference>
<name>A0A0B1SF72_OESDE</name>
<evidence type="ECO:0000313" key="2">
    <source>
        <dbReference type="Proteomes" id="UP000053660"/>
    </source>
</evidence>
<organism evidence="1 2">
    <name type="scientific">Oesophagostomum dentatum</name>
    <name type="common">Nodular worm</name>
    <dbReference type="NCBI Taxonomy" id="61180"/>
    <lineage>
        <taxon>Eukaryota</taxon>
        <taxon>Metazoa</taxon>
        <taxon>Ecdysozoa</taxon>
        <taxon>Nematoda</taxon>
        <taxon>Chromadorea</taxon>
        <taxon>Rhabditida</taxon>
        <taxon>Rhabditina</taxon>
        <taxon>Rhabditomorpha</taxon>
        <taxon>Strongyloidea</taxon>
        <taxon>Strongylidae</taxon>
        <taxon>Oesophagostomum</taxon>
    </lineage>
</organism>
<sequence>MKKTSTPKQVSFFIGCEAKAYRKAAKFYGRKRKMCFGSMVSVPALETIMEEQEHPATASRFTVGGY</sequence>
<accession>A0A0B1SF72</accession>
<proteinExistence type="predicted"/>
<protein>
    <submittedName>
        <fullName evidence="1">Uncharacterized protein</fullName>
    </submittedName>
</protein>
<keyword evidence="2" id="KW-1185">Reference proteome</keyword>
<dbReference type="AlphaFoldDB" id="A0A0B1SF72"/>
<gene>
    <name evidence="1" type="ORF">OESDEN_16314</name>
</gene>
<evidence type="ECO:0000313" key="1">
    <source>
        <dbReference type="EMBL" id="KHJ83978.1"/>
    </source>
</evidence>
<dbReference type="Proteomes" id="UP000053660">
    <property type="component" value="Unassembled WGS sequence"/>
</dbReference>